<evidence type="ECO:0000256" key="5">
    <source>
        <dbReference type="ARBA" id="ARBA00022692"/>
    </source>
</evidence>
<dbReference type="PANTHER" id="PTHR42643:SF24">
    <property type="entry name" value="IONOTROPIC RECEPTOR 60A"/>
    <property type="match status" value="1"/>
</dbReference>
<feature type="transmembrane region" description="Helical" evidence="13">
    <location>
        <begin position="492"/>
        <end position="512"/>
    </location>
</feature>
<reference evidence="16" key="2">
    <citation type="submission" date="2023-05" db="EMBL/GenBank/DDBJ databases">
        <authorList>
            <person name="Fouks B."/>
        </authorList>
    </citation>
    <scope>NUCLEOTIDE SEQUENCE</scope>
    <source>
        <strain evidence="16">Stay&amp;Tobe</strain>
        <tissue evidence="16">Testes</tissue>
    </source>
</reference>
<keyword evidence="5 13" id="KW-0812">Transmembrane</keyword>
<evidence type="ECO:0000256" key="10">
    <source>
        <dbReference type="ARBA" id="ARBA00023180"/>
    </source>
</evidence>
<sequence length="533" mass="60672">MVKLKVFILLYAVQLMCSCYDDVYISGTIASLQRHVGTQSVCFIQFGEQSLHMNLEEYFSKTHIPFNCEFLVAQRKGQIVILTEVYRVALHLPLKLRHFGTWRKDLANFTSINFQDRRRSMDGHVLQAFTVHFPPFTSVIRNGSQVILGGAFGEIWNEIQHLANFTCNTTVLPQIMFGMLTNNGSWSGMVGMLDRSEADVVIASFTMTSARTSAVSFTKPILNTRYCMMIGELETVGLLKYFSPFNWNLWLAIVCSILVFSTLLNVLFRVYEKSTSRPYCESLFIVTYTYCMQGGMINTKTWPIRMIQLMMYAVAFIIMTAYSGALISYLTVQQTTLPFNTFQELLDKGEYKVGVKDTTAEFSNMMDVNNTMLHAVYKKLLLPDPENVVQTNTQGIRRMCSIKFAFWGTTEPVLEKANNMNLCSVLIVPGCCTRSTMAIALRKDSPYSFIIRHAMLPLLYNGVLNRATKMVEKPKEVQENKSTYPNVNLKKVAPLLMLLSIGFIMSAVILVIERHNHRHSINKIQVAKIRKTL</sequence>
<comment type="similarity">
    <text evidence="2">Belongs to the glutamate-gated ion channel (TC 1.A.10.1) family.</text>
</comment>
<comment type="subcellular location">
    <subcellularLocation>
        <location evidence="1">Cell membrane</location>
        <topology evidence="1">Multi-pass membrane protein</topology>
    </subcellularLocation>
</comment>
<dbReference type="Gene3D" id="3.40.190.10">
    <property type="entry name" value="Periplasmic binding protein-like II"/>
    <property type="match status" value="1"/>
</dbReference>
<dbReference type="Pfam" id="PF10613">
    <property type="entry name" value="Lig_chan-Glu_bd"/>
    <property type="match status" value="1"/>
</dbReference>
<feature type="transmembrane region" description="Helical" evidence="13">
    <location>
        <begin position="247"/>
        <end position="268"/>
    </location>
</feature>
<keyword evidence="7" id="KW-0406">Ion transport</keyword>
<dbReference type="SMART" id="SM00079">
    <property type="entry name" value="PBPe"/>
    <property type="match status" value="1"/>
</dbReference>
<dbReference type="InterPro" id="IPR052192">
    <property type="entry name" value="Insect_Ionotropic_Sensory_Rcpt"/>
</dbReference>
<evidence type="ECO:0000256" key="11">
    <source>
        <dbReference type="ARBA" id="ARBA00023286"/>
    </source>
</evidence>
<keyword evidence="12" id="KW-0407">Ion channel</keyword>
<keyword evidence="6 13" id="KW-1133">Transmembrane helix</keyword>
<feature type="transmembrane region" description="Helical" evidence="13">
    <location>
        <begin position="309"/>
        <end position="330"/>
    </location>
</feature>
<keyword evidence="14" id="KW-0732">Signal</keyword>
<evidence type="ECO:0000256" key="2">
    <source>
        <dbReference type="ARBA" id="ARBA00008685"/>
    </source>
</evidence>
<feature type="domain" description="Ionotropic glutamate receptor C-terminal" evidence="15">
    <location>
        <begin position="125"/>
        <end position="473"/>
    </location>
</feature>
<dbReference type="SUPFAM" id="SSF53850">
    <property type="entry name" value="Periplasmic binding protein-like II"/>
    <property type="match status" value="1"/>
</dbReference>
<evidence type="ECO:0000313" key="17">
    <source>
        <dbReference type="Proteomes" id="UP001233999"/>
    </source>
</evidence>
<dbReference type="PANTHER" id="PTHR42643">
    <property type="entry name" value="IONOTROPIC RECEPTOR 20A-RELATED"/>
    <property type="match status" value="1"/>
</dbReference>
<dbReference type="InterPro" id="IPR001320">
    <property type="entry name" value="Iontro_rcpt_C"/>
</dbReference>
<evidence type="ECO:0000256" key="14">
    <source>
        <dbReference type="SAM" id="SignalP"/>
    </source>
</evidence>
<dbReference type="PROSITE" id="PS51257">
    <property type="entry name" value="PROKAR_LIPOPROTEIN"/>
    <property type="match status" value="1"/>
</dbReference>
<dbReference type="Proteomes" id="UP001233999">
    <property type="component" value="Unassembled WGS sequence"/>
</dbReference>
<accession>A0AAD8A6A4</accession>
<dbReference type="GO" id="GO:0005886">
    <property type="term" value="C:plasma membrane"/>
    <property type="evidence" value="ECO:0007669"/>
    <property type="project" value="UniProtKB-SubCell"/>
</dbReference>
<keyword evidence="17" id="KW-1185">Reference proteome</keyword>
<evidence type="ECO:0000256" key="7">
    <source>
        <dbReference type="ARBA" id="ARBA00023065"/>
    </source>
</evidence>
<reference evidence="16" key="1">
    <citation type="journal article" date="2023" name="IScience">
        <title>Live-bearing cockroach genome reveals convergent evolutionary mechanisms linked to viviparity in insects and beyond.</title>
        <authorList>
            <person name="Fouks B."/>
            <person name="Harrison M.C."/>
            <person name="Mikhailova A.A."/>
            <person name="Marchal E."/>
            <person name="English S."/>
            <person name="Carruthers M."/>
            <person name="Jennings E.C."/>
            <person name="Chiamaka E.L."/>
            <person name="Frigard R.A."/>
            <person name="Pippel M."/>
            <person name="Attardo G.M."/>
            <person name="Benoit J.B."/>
            <person name="Bornberg-Bauer E."/>
            <person name="Tobe S.S."/>
        </authorList>
    </citation>
    <scope>NUCLEOTIDE SEQUENCE</scope>
    <source>
        <strain evidence="16">Stay&amp;Tobe</strain>
    </source>
</reference>
<dbReference type="GO" id="GO:0050906">
    <property type="term" value="P:detection of stimulus involved in sensory perception"/>
    <property type="evidence" value="ECO:0007669"/>
    <property type="project" value="UniProtKB-ARBA"/>
</dbReference>
<keyword evidence="8 13" id="KW-0472">Membrane</keyword>
<keyword evidence="10" id="KW-0325">Glycoprotein</keyword>
<dbReference type="Pfam" id="PF00060">
    <property type="entry name" value="Lig_chan"/>
    <property type="match status" value="1"/>
</dbReference>
<evidence type="ECO:0000256" key="8">
    <source>
        <dbReference type="ARBA" id="ARBA00023136"/>
    </source>
</evidence>
<comment type="caution">
    <text evidence="16">The sequence shown here is derived from an EMBL/GenBank/DDBJ whole genome shotgun (WGS) entry which is preliminary data.</text>
</comment>
<feature type="chain" id="PRO_5042098052" description="Ionotropic glutamate receptor C-terminal domain-containing protein" evidence="14">
    <location>
        <begin position="19"/>
        <end position="533"/>
    </location>
</feature>
<protein>
    <recommendedName>
        <fullName evidence="15">Ionotropic glutamate receptor C-terminal domain-containing protein</fullName>
    </recommendedName>
</protein>
<evidence type="ECO:0000256" key="6">
    <source>
        <dbReference type="ARBA" id="ARBA00022989"/>
    </source>
</evidence>
<dbReference type="AlphaFoldDB" id="A0AAD8A6A4"/>
<evidence type="ECO:0000256" key="4">
    <source>
        <dbReference type="ARBA" id="ARBA00022475"/>
    </source>
</evidence>
<keyword evidence="4" id="KW-1003">Cell membrane</keyword>
<evidence type="ECO:0000256" key="9">
    <source>
        <dbReference type="ARBA" id="ARBA00023170"/>
    </source>
</evidence>
<evidence type="ECO:0000256" key="3">
    <source>
        <dbReference type="ARBA" id="ARBA00022448"/>
    </source>
</evidence>
<evidence type="ECO:0000313" key="16">
    <source>
        <dbReference type="EMBL" id="KAJ9593254.1"/>
    </source>
</evidence>
<proteinExistence type="inferred from homology"/>
<evidence type="ECO:0000259" key="15">
    <source>
        <dbReference type="SMART" id="SM00079"/>
    </source>
</evidence>
<evidence type="ECO:0000256" key="12">
    <source>
        <dbReference type="ARBA" id="ARBA00023303"/>
    </source>
</evidence>
<keyword evidence="3" id="KW-0813">Transport</keyword>
<organism evidence="16 17">
    <name type="scientific">Diploptera punctata</name>
    <name type="common">Pacific beetle cockroach</name>
    <dbReference type="NCBI Taxonomy" id="6984"/>
    <lineage>
        <taxon>Eukaryota</taxon>
        <taxon>Metazoa</taxon>
        <taxon>Ecdysozoa</taxon>
        <taxon>Arthropoda</taxon>
        <taxon>Hexapoda</taxon>
        <taxon>Insecta</taxon>
        <taxon>Pterygota</taxon>
        <taxon>Neoptera</taxon>
        <taxon>Polyneoptera</taxon>
        <taxon>Dictyoptera</taxon>
        <taxon>Blattodea</taxon>
        <taxon>Blaberoidea</taxon>
        <taxon>Blaberidae</taxon>
        <taxon>Diplopterinae</taxon>
        <taxon>Diploptera</taxon>
    </lineage>
</organism>
<dbReference type="GO" id="GO:0015276">
    <property type="term" value="F:ligand-gated monoatomic ion channel activity"/>
    <property type="evidence" value="ECO:0007669"/>
    <property type="project" value="InterPro"/>
</dbReference>
<gene>
    <name evidence="16" type="ORF">L9F63_015200</name>
</gene>
<dbReference type="InterPro" id="IPR019594">
    <property type="entry name" value="Glu/Gly-bd"/>
</dbReference>
<keyword evidence="9" id="KW-0675">Receptor</keyword>
<name>A0AAD8A6A4_DIPPU</name>
<feature type="signal peptide" evidence="14">
    <location>
        <begin position="1"/>
        <end position="18"/>
    </location>
</feature>
<evidence type="ECO:0000256" key="13">
    <source>
        <dbReference type="SAM" id="Phobius"/>
    </source>
</evidence>
<keyword evidence="11" id="KW-1071">Ligand-gated ion channel</keyword>
<dbReference type="EMBL" id="JASPKZ010003451">
    <property type="protein sequence ID" value="KAJ9593254.1"/>
    <property type="molecule type" value="Genomic_DNA"/>
</dbReference>
<evidence type="ECO:0000256" key="1">
    <source>
        <dbReference type="ARBA" id="ARBA00004651"/>
    </source>
</evidence>
<dbReference type="Gene3D" id="1.10.287.70">
    <property type="match status" value="1"/>
</dbReference>